<dbReference type="AlphaFoldDB" id="H5SJX7"/>
<reference evidence="3" key="1">
    <citation type="journal article" date="2005" name="Environ. Microbiol.">
        <title>Genetic and functional properties of uncultivated thermophilic crenarchaeotes from a subsurface gold mine as revealed by analysis of genome fragments.</title>
        <authorList>
            <person name="Nunoura T."/>
            <person name="Hirayama H."/>
            <person name="Takami H."/>
            <person name="Oida H."/>
            <person name="Nishi S."/>
            <person name="Shimamura S."/>
            <person name="Suzuki Y."/>
            <person name="Inagaki F."/>
            <person name="Takai K."/>
            <person name="Nealson K.H."/>
            <person name="Horikoshi K."/>
        </authorList>
    </citation>
    <scope>NUCLEOTIDE SEQUENCE</scope>
</reference>
<dbReference type="InterPro" id="IPR007029">
    <property type="entry name" value="YHS_dom"/>
</dbReference>
<dbReference type="GO" id="GO:0016491">
    <property type="term" value="F:oxidoreductase activity"/>
    <property type="evidence" value="ECO:0007669"/>
    <property type="project" value="InterPro"/>
</dbReference>
<feature type="domain" description="TRASH" evidence="2">
    <location>
        <begin position="35"/>
        <end position="73"/>
    </location>
</feature>
<sequence length="213" mass="23125">MKNWLIATVIACALTLTASAMAQTNAEGKKPAIACPVSGETIKNPSNSTRYTYKGKTYYFCCKDCLAKFKASPATYLNRKPAKANTQPQQASKACCGSERGSCCCSGEKGEHAAGKSCCSEKKEASKGSEQTAEGDKKQGTEQQPATNAKLFCPVSDEEITPDESIAFEYNGKRYYVCCSKCKQKFLADPETYAKKAEQRSPLQGKPVEKESR</sequence>
<dbReference type="SMART" id="SM00746">
    <property type="entry name" value="TRASH"/>
    <property type="match status" value="2"/>
</dbReference>
<dbReference type="Gene3D" id="1.10.620.20">
    <property type="entry name" value="Ribonucleotide Reductase, subunit A"/>
    <property type="match status" value="2"/>
</dbReference>
<evidence type="ECO:0000256" key="1">
    <source>
        <dbReference type="SAM" id="MobiDB-lite"/>
    </source>
</evidence>
<organism evidence="3">
    <name type="scientific">uncultured prokaryote</name>
    <dbReference type="NCBI Taxonomy" id="198431"/>
    <lineage>
        <taxon>unclassified sequences</taxon>
        <taxon>environmental samples</taxon>
    </lineage>
</organism>
<dbReference type="InterPro" id="IPR011017">
    <property type="entry name" value="TRASH_dom"/>
</dbReference>
<dbReference type="Pfam" id="PF04945">
    <property type="entry name" value="YHS"/>
    <property type="match status" value="2"/>
</dbReference>
<gene>
    <name evidence="3" type="ORF">HGMM_F38G10C13</name>
</gene>
<feature type="region of interest" description="Disordered" evidence="1">
    <location>
        <begin position="193"/>
        <end position="213"/>
    </location>
</feature>
<dbReference type="InterPro" id="IPR012348">
    <property type="entry name" value="RNR-like"/>
</dbReference>
<protein>
    <submittedName>
        <fullName evidence="3">Hypothetical conserved protein</fullName>
    </submittedName>
</protein>
<evidence type="ECO:0000313" key="3">
    <source>
        <dbReference type="EMBL" id="BAL56463.1"/>
    </source>
</evidence>
<reference evidence="3" key="2">
    <citation type="journal article" date="2012" name="PLoS ONE">
        <title>A Deeply Branching Thermophilic Bacterium with an Ancient Acetyl-CoA Pathway Dominates a Subsurface Ecosystem.</title>
        <authorList>
            <person name="Takami H."/>
            <person name="Noguchi H."/>
            <person name="Takaki Y."/>
            <person name="Uchiyama I."/>
            <person name="Toyoda A."/>
            <person name="Nishi S."/>
            <person name="Chee G.-J."/>
            <person name="Arai W."/>
            <person name="Nunoura T."/>
            <person name="Itoh T."/>
            <person name="Hattori M."/>
            <person name="Takai K."/>
        </authorList>
    </citation>
    <scope>NUCLEOTIDE SEQUENCE</scope>
</reference>
<dbReference type="EMBL" id="AP011748">
    <property type="protein sequence ID" value="BAL56463.1"/>
    <property type="molecule type" value="Genomic_DNA"/>
</dbReference>
<evidence type="ECO:0000259" key="2">
    <source>
        <dbReference type="SMART" id="SM00746"/>
    </source>
</evidence>
<dbReference type="SUPFAM" id="SSF47240">
    <property type="entry name" value="Ferritin-like"/>
    <property type="match status" value="2"/>
</dbReference>
<proteinExistence type="predicted"/>
<name>H5SJX7_9ZZZZ</name>
<feature type="domain" description="TRASH" evidence="2">
    <location>
        <begin position="153"/>
        <end position="190"/>
    </location>
</feature>
<accession>H5SJX7</accession>
<dbReference type="InterPro" id="IPR009078">
    <property type="entry name" value="Ferritin-like_SF"/>
</dbReference>